<gene>
    <name evidence="8" type="ORF">GTP91_12130</name>
</gene>
<sequence length="452" mass="46439">MDDILPGGGKALAPLEGPRRRFAIGCVLLAMTLVVLDASVANVALPTIGRTLHVSAADSVLVVTAYQAALIMALLPCAALGESLGYRRIFMTGVAIFVSASLLCAASPSLPWLVAARFVQGLGGAAVMALGVALLRHAVSQEQLPKVIGWNALTVALASAAGPTVGAAILSVANWQWLFALNLPLGGLVFLAGYNLPRNAATGKPVDLISIAINGAGFAMLIWGAELLSNDPVRGLSLLAASGLAFTLLLKRELPRAMPFVPLDLLRSASFRFSMAASICCFAGQAAGMIALPFYLQHGLGLSTWMTGLYITPWPLAVALTAPVSSYLAERCSTSRLCAIGGTIMATGLAAAALWPLAGSPLPLVPILMVCGIGFGLFQVPNNHNMFLSVPRERSGAAGGMQGTARLIGQSSGAIVMALLFSANTSSAPRIGLGFGAGMVLLAALISARRAS</sequence>
<feature type="transmembrane region" description="Helical" evidence="6">
    <location>
        <begin position="22"/>
        <end position="44"/>
    </location>
</feature>
<evidence type="ECO:0000313" key="8">
    <source>
        <dbReference type="EMBL" id="MYM87925.1"/>
    </source>
</evidence>
<reference evidence="8 9" key="1">
    <citation type="submission" date="2020-01" db="EMBL/GenBank/DDBJ databases">
        <title>Novel species isolated from a subtropical stream in China.</title>
        <authorList>
            <person name="Lu H."/>
        </authorList>
    </citation>
    <scope>NUCLEOTIDE SEQUENCE [LARGE SCALE GENOMIC DNA]</scope>
    <source>
        <strain evidence="8 9">FT82W</strain>
    </source>
</reference>
<dbReference type="Gene3D" id="1.20.1720.10">
    <property type="entry name" value="Multidrug resistance protein D"/>
    <property type="match status" value="1"/>
</dbReference>
<feature type="transmembrane region" description="Helical" evidence="6">
    <location>
        <begin position="233"/>
        <end position="250"/>
    </location>
</feature>
<dbReference type="PANTHER" id="PTHR42718">
    <property type="entry name" value="MAJOR FACILITATOR SUPERFAMILY MULTIDRUG TRANSPORTER MFSC"/>
    <property type="match status" value="1"/>
</dbReference>
<dbReference type="PRINTS" id="PR01036">
    <property type="entry name" value="TCRTETB"/>
</dbReference>
<feature type="transmembrane region" description="Helical" evidence="6">
    <location>
        <begin position="114"/>
        <end position="135"/>
    </location>
</feature>
<evidence type="ECO:0000256" key="5">
    <source>
        <dbReference type="ARBA" id="ARBA00023136"/>
    </source>
</evidence>
<feature type="transmembrane region" description="Helical" evidence="6">
    <location>
        <begin position="175"/>
        <end position="196"/>
    </location>
</feature>
<keyword evidence="2" id="KW-0813">Transport</keyword>
<dbReference type="CDD" id="cd17321">
    <property type="entry name" value="MFS_MMR_MDR_like"/>
    <property type="match status" value="1"/>
</dbReference>
<evidence type="ECO:0000313" key="9">
    <source>
        <dbReference type="Proteomes" id="UP000470302"/>
    </source>
</evidence>
<feature type="transmembrane region" description="Helical" evidence="6">
    <location>
        <begin position="89"/>
        <end position="108"/>
    </location>
</feature>
<dbReference type="InterPro" id="IPR036259">
    <property type="entry name" value="MFS_trans_sf"/>
</dbReference>
<feature type="transmembrane region" description="Helical" evidence="6">
    <location>
        <begin position="147"/>
        <end position="169"/>
    </location>
</feature>
<comment type="caution">
    <text evidence="8">The sequence shown here is derived from an EMBL/GenBank/DDBJ whole genome shotgun (WGS) entry which is preliminary data.</text>
</comment>
<dbReference type="InterPro" id="IPR020846">
    <property type="entry name" value="MFS_dom"/>
</dbReference>
<feature type="transmembrane region" description="Helical" evidence="6">
    <location>
        <begin position="208"/>
        <end position="227"/>
    </location>
</feature>
<keyword evidence="3 6" id="KW-0812">Transmembrane</keyword>
<dbReference type="GO" id="GO:0016020">
    <property type="term" value="C:membrane"/>
    <property type="evidence" value="ECO:0007669"/>
    <property type="project" value="UniProtKB-SubCell"/>
</dbReference>
<feature type="transmembrane region" description="Helical" evidence="6">
    <location>
        <begin position="337"/>
        <end position="358"/>
    </location>
</feature>
<evidence type="ECO:0000256" key="2">
    <source>
        <dbReference type="ARBA" id="ARBA00022448"/>
    </source>
</evidence>
<dbReference type="SUPFAM" id="SSF103473">
    <property type="entry name" value="MFS general substrate transporter"/>
    <property type="match status" value="1"/>
</dbReference>
<dbReference type="EMBL" id="WWCW01000034">
    <property type="protein sequence ID" value="MYM87925.1"/>
    <property type="molecule type" value="Genomic_DNA"/>
</dbReference>
<accession>A0A845G3E0</accession>
<dbReference type="PANTHER" id="PTHR42718:SF9">
    <property type="entry name" value="MAJOR FACILITATOR SUPERFAMILY MULTIDRUG TRANSPORTER MFSC"/>
    <property type="match status" value="1"/>
</dbReference>
<keyword evidence="5 6" id="KW-0472">Membrane</keyword>
<dbReference type="GO" id="GO:0022857">
    <property type="term" value="F:transmembrane transporter activity"/>
    <property type="evidence" value="ECO:0007669"/>
    <property type="project" value="InterPro"/>
</dbReference>
<dbReference type="InterPro" id="IPR011701">
    <property type="entry name" value="MFS"/>
</dbReference>
<evidence type="ECO:0000256" key="1">
    <source>
        <dbReference type="ARBA" id="ARBA00004141"/>
    </source>
</evidence>
<feature type="transmembrane region" description="Helical" evidence="6">
    <location>
        <begin position="302"/>
        <end position="325"/>
    </location>
</feature>
<protein>
    <submittedName>
        <fullName evidence="8">MFS transporter</fullName>
    </submittedName>
</protein>
<dbReference type="RefSeq" id="WP_161097014.1">
    <property type="nucleotide sequence ID" value="NZ_WWCW01000034.1"/>
</dbReference>
<feature type="transmembrane region" description="Helical" evidence="6">
    <location>
        <begin position="271"/>
        <end position="296"/>
    </location>
</feature>
<dbReference type="Gene3D" id="1.20.1250.20">
    <property type="entry name" value="MFS general substrate transporter like domains"/>
    <property type="match status" value="1"/>
</dbReference>
<evidence type="ECO:0000256" key="3">
    <source>
        <dbReference type="ARBA" id="ARBA00022692"/>
    </source>
</evidence>
<feature type="transmembrane region" description="Helical" evidence="6">
    <location>
        <begin position="429"/>
        <end position="448"/>
    </location>
</feature>
<dbReference type="Proteomes" id="UP000470302">
    <property type="component" value="Unassembled WGS sequence"/>
</dbReference>
<dbReference type="AlphaFoldDB" id="A0A845G3E0"/>
<evidence type="ECO:0000256" key="4">
    <source>
        <dbReference type="ARBA" id="ARBA00022989"/>
    </source>
</evidence>
<keyword evidence="4 6" id="KW-1133">Transmembrane helix</keyword>
<feature type="transmembrane region" description="Helical" evidence="6">
    <location>
        <begin position="56"/>
        <end position="77"/>
    </location>
</feature>
<name>A0A845G3E0_9BURK</name>
<organism evidence="8 9">
    <name type="scientific">Duganella vulcania</name>
    <dbReference type="NCBI Taxonomy" id="2692166"/>
    <lineage>
        <taxon>Bacteria</taxon>
        <taxon>Pseudomonadati</taxon>
        <taxon>Pseudomonadota</taxon>
        <taxon>Betaproteobacteria</taxon>
        <taxon>Burkholderiales</taxon>
        <taxon>Oxalobacteraceae</taxon>
        <taxon>Telluria group</taxon>
        <taxon>Duganella</taxon>
    </lineage>
</organism>
<evidence type="ECO:0000259" key="7">
    <source>
        <dbReference type="PROSITE" id="PS50850"/>
    </source>
</evidence>
<dbReference type="PROSITE" id="PS50850">
    <property type="entry name" value="MFS"/>
    <property type="match status" value="1"/>
</dbReference>
<proteinExistence type="predicted"/>
<comment type="subcellular location">
    <subcellularLocation>
        <location evidence="1">Membrane</location>
        <topology evidence="1">Multi-pass membrane protein</topology>
    </subcellularLocation>
</comment>
<feature type="domain" description="Major facilitator superfamily (MFS) profile" evidence="7">
    <location>
        <begin position="23"/>
        <end position="452"/>
    </location>
</feature>
<dbReference type="Pfam" id="PF07690">
    <property type="entry name" value="MFS_1"/>
    <property type="match status" value="1"/>
</dbReference>
<evidence type="ECO:0000256" key="6">
    <source>
        <dbReference type="SAM" id="Phobius"/>
    </source>
</evidence>